<evidence type="ECO:0000313" key="6">
    <source>
        <dbReference type="Proteomes" id="UP000077469"/>
    </source>
</evidence>
<dbReference type="GO" id="GO:0008253">
    <property type="term" value="F:5'-nucleotidase activity"/>
    <property type="evidence" value="ECO:0007669"/>
    <property type="project" value="TreeGrafter"/>
</dbReference>
<dbReference type="InterPro" id="IPR004843">
    <property type="entry name" value="Calcineurin-like_PHP"/>
</dbReference>
<organism evidence="5 6">
    <name type="scientific">Pseudothermotoga hypogea DSM 11164 = NBRC 106472</name>
    <dbReference type="NCBI Taxonomy" id="1123384"/>
    <lineage>
        <taxon>Bacteria</taxon>
        <taxon>Thermotogati</taxon>
        <taxon>Thermotogota</taxon>
        <taxon>Thermotogae</taxon>
        <taxon>Thermotogales</taxon>
        <taxon>Thermotogaceae</taxon>
        <taxon>Pseudothermotoga</taxon>
    </lineage>
</organism>
<dbReference type="EMBL" id="CP007141">
    <property type="protein sequence ID" value="AJC74176.1"/>
    <property type="molecule type" value="Genomic_DNA"/>
</dbReference>
<dbReference type="GO" id="GO:0009166">
    <property type="term" value="P:nucleotide catabolic process"/>
    <property type="evidence" value="ECO:0007669"/>
    <property type="project" value="InterPro"/>
</dbReference>
<evidence type="ECO:0000313" key="5">
    <source>
        <dbReference type="EMBL" id="AJC74176.1"/>
    </source>
</evidence>
<dbReference type="AlphaFoldDB" id="A0A0X1KS81"/>
<proteinExistence type="inferred from homology"/>
<dbReference type="Gene3D" id="3.60.21.10">
    <property type="match status" value="1"/>
</dbReference>
<evidence type="ECO:0000256" key="2">
    <source>
        <dbReference type="RuleBase" id="RU362119"/>
    </source>
</evidence>
<dbReference type="Proteomes" id="UP000077469">
    <property type="component" value="Chromosome"/>
</dbReference>
<evidence type="ECO:0000256" key="1">
    <source>
        <dbReference type="ARBA" id="ARBA00022729"/>
    </source>
</evidence>
<sequence length="515" mass="56968">MKRFLTVLLLIATMILFAARLTILHINDTHGHAWAWSETNNPNIGGFAAIATIVEEVRKEVEALNGHVLFLHAGDMNTGVPESDMLDAAPDIVAFNMMRLDAMVLGNHEFDKPKEVLAKQMKLAKFPMLSANFHDPEGIVKPQPYVIKDFGDLKVAIIGLTTEETAILEPLHLRGATFANCVETTKKLVEELKDKVDIVVVLAHLGWGPEGEGKTTSKQLAQLVDGIHVIVDGHSHTKFEEAQAVNGVIVVQAWEWGKYVGRLDLEIENGKIVSHTWRPIPVNLKIHKGKDAQGKDIYEFVDKPYEEHFYVKTVLDYFKQLGDEQLNTVIGKTHILLDGERANVRSKSTNLANMICDAMLWKVNADVALMNGGGIRASIKPGDITVRDVLTVLPFGNTLYVLKMTGEQLMKVLEYAATVKEGQGAFLQVGGLTWRSVDGKVVEAKVKGEPIDPNRVYVVVTNNYLAGGGDGYTMLKDPAGYDTGFRLDSVLVEFIQAVLKGEIKDYDASLRYVRE</sequence>
<protein>
    <submittedName>
        <fullName evidence="5">Metallophosphatase</fullName>
    </submittedName>
</protein>
<dbReference type="PATRIC" id="fig|1123384.7.peg.1663"/>
<dbReference type="PANTHER" id="PTHR11575">
    <property type="entry name" value="5'-NUCLEOTIDASE-RELATED"/>
    <property type="match status" value="1"/>
</dbReference>
<dbReference type="PRINTS" id="PR01607">
    <property type="entry name" value="APYRASEFAMLY"/>
</dbReference>
<dbReference type="InterPro" id="IPR029052">
    <property type="entry name" value="Metallo-depent_PP-like"/>
</dbReference>
<dbReference type="InterPro" id="IPR036907">
    <property type="entry name" value="5'-Nucleotdase_C_sf"/>
</dbReference>
<evidence type="ECO:0000259" key="3">
    <source>
        <dbReference type="Pfam" id="PF00149"/>
    </source>
</evidence>
<dbReference type="KEGG" id="phy:AJ81_08295"/>
<dbReference type="PaxDb" id="1123384-AJ81_08295"/>
<dbReference type="GO" id="GO:0008768">
    <property type="term" value="F:UDP-sugar diphosphatase activity"/>
    <property type="evidence" value="ECO:0007669"/>
    <property type="project" value="TreeGrafter"/>
</dbReference>
<gene>
    <name evidence="5" type="ORF">AJ81_08295</name>
</gene>
<dbReference type="Gene3D" id="3.90.780.10">
    <property type="entry name" value="5'-Nucleotidase, C-terminal domain"/>
    <property type="match status" value="1"/>
</dbReference>
<dbReference type="GO" id="GO:0000166">
    <property type="term" value="F:nucleotide binding"/>
    <property type="evidence" value="ECO:0007669"/>
    <property type="project" value="UniProtKB-KW"/>
</dbReference>
<dbReference type="InterPro" id="IPR008334">
    <property type="entry name" value="5'-Nucleotdase_C"/>
</dbReference>
<keyword evidence="2" id="KW-0547">Nucleotide-binding</keyword>
<feature type="domain" description="Calcineurin-like phosphoesterase" evidence="3">
    <location>
        <begin position="21"/>
        <end position="237"/>
    </location>
</feature>
<keyword evidence="6" id="KW-1185">Reference proteome</keyword>
<keyword evidence="1" id="KW-0732">Signal</keyword>
<dbReference type="PANTHER" id="PTHR11575:SF24">
    <property type="entry name" value="5'-NUCLEOTIDASE"/>
    <property type="match status" value="1"/>
</dbReference>
<comment type="similarity">
    <text evidence="2">Belongs to the 5'-nucleotidase family.</text>
</comment>
<dbReference type="STRING" id="1123384.AJ81_08295"/>
<dbReference type="SUPFAM" id="SSF56300">
    <property type="entry name" value="Metallo-dependent phosphatases"/>
    <property type="match status" value="1"/>
</dbReference>
<feature type="domain" description="5'-Nucleotidase C-terminal" evidence="4">
    <location>
        <begin position="329"/>
        <end position="477"/>
    </location>
</feature>
<dbReference type="InterPro" id="IPR006179">
    <property type="entry name" value="5_nucleotidase/apyrase"/>
</dbReference>
<dbReference type="Pfam" id="PF00149">
    <property type="entry name" value="Metallophos"/>
    <property type="match status" value="1"/>
</dbReference>
<reference evidence="5 6" key="1">
    <citation type="submission" date="2014-01" db="EMBL/GenBank/DDBJ databases">
        <title>Genome sequencing of Thermotog hypogea.</title>
        <authorList>
            <person name="Zhang X."/>
            <person name="Alvare G."/>
            <person name="Fristensky B."/>
            <person name="Chen L."/>
            <person name="Suen T."/>
            <person name="Chen Q."/>
            <person name="Ma K."/>
        </authorList>
    </citation>
    <scope>NUCLEOTIDE SEQUENCE [LARGE SCALE GENOMIC DNA]</scope>
    <source>
        <strain evidence="5 6">DSM 11164</strain>
    </source>
</reference>
<accession>A0A0X1KS81</accession>
<dbReference type="RefSeq" id="WP_031505072.1">
    <property type="nucleotide sequence ID" value="NC_022795.1"/>
</dbReference>
<dbReference type="OrthoDB" id="9800780at2"/>
<name>A0A0X1KS81_9THEM</name>
<keyword evidence="2" id="KW-0378">Hydrolase</keyword>
<evidence type="ECO:0000259" key="4">
    <source>
        <dbReference type="Pfam" id="PF02872"/>
    </source>
</evidence>
<dbReference type="Pfam" id="PF02872">
    <property type="entry name" value="5_nucleotid_C"/>
    <property type="match status" value="1"/>
</dbReference>
<dbReference type="GO" id="GO:0030288">
    <property type="term" value="C:outer membrane-bounded periplasmic space"/>
    <property type="evidence" value="ECO:0007669"/>
    <property type="project" value="TreeGrafter"/>
</dbReference>
<dbReference type="SUPFAM" id="SSF55816">
    <property type="entry name" value="5'-nucleotidase (syn. UDP-sugar hydrolase), C-terminal domain"/>
    <property type="match status" value="1"/>
</dbReference>